<keyword evidence="4" id="KW-0479">Metal-binding</keyword>
<dbReference type="InterPro" id="IPR001261">
    <property type="entry name" value="ArgE/DapE_CS"/>
</dbReference>
<dbReference type="NCBIfam" id="TIGR01887">
    <property type="entry name" value="dipeptidaselike"/>
    <property type="match status" value="1"/>
</dbReference>
<reference evidence="9 10" key="1">
    <citation type="submission" date="2013-08" db="EMBL/GenBank/DDBJ databases">
        <title>An opportunistic ruminal bacterium that causes liver abscesses in cattle.</title>
        <authorList>
            <person name="Benahmed F.H."/>
            <person name="Rasmussen M."/>
            <person name="Harbottle H."/>
            <person name="Soppet D."/>
            <person name="Nagaraja T.G."/>
            <person name="Davidson M."/>
        </authorList>
    </citation>
    <scope>NUCLEOTIDE SEQUENCE [LARGE SCALE GENOMIC DNA]</scope>
    <source>
        <strain evidence="9 10">B35</strain>
    </source>
</reference>
<dbReference type="GO" id="GO:0008777">
    <property type="term" value="F:acetylornithine deacetylase activity"/>
    <property type="evidence" value="ECO:0007669"/>
    <property type="project" value="TreeGrafter"/>
</dbReference>
<dbReference type="Pfam" id="PF01546">
    <property type="entry name" value="Peptidase_M20"/>
    <property type="match status" value="1"/>
</dbReference>
<dbReference type="CDD" id="cd03888">
    <property type="entry name" value="M20_PepV"/>
    <property type="match status" value="1"/>
</dbReference>
<evidence type="ECO:0000256" key="1">
    <source>
        <dbReference type="ARBA" id="ARBA00001947"/>
    </source>
</evidence>
<dbReference type="EMBL" id="AUZI01000019">
    <property type="protein sequence ID" value="KID48870.1"/>
    <property type="molecule type" value="Genomic_DNA"/>
</dbReference>
<evidence type="ECO:0000256" key="2">
    <source>
        <dbReference type="ARBA" id="ARBA00006247"/>
    </source>
</evidence>
<dbReference type="InterPro" id="IPR010964">
    <property type="entry name" value="M20A_pepV-rel"/>
</dbReference>
<evidence type="ECO:0000256" key="7">
    <source>
        <dbReference type="ARBA" id="ARBA00022997"/>
    </source>
</evidence>
<dbReference type="SUPFAM" id="SSF53187">
    <property type="entry name" value="Zn-dependent exopeptidases"/>
    <property type="match status" value="1"/>
</dbReference>
<keyword evidence="6" id="KW-0862">Zinc</keyword>
<dbReference type="RefSeq" id="WP_039122058.1">
    <property type="nucleotide sequence ID" value="NZ_AOJP01000007.1"/>
</dbReference>
<organism evidence="9 10">
    <name type="scientific">Fusobacterium necrophorum subsp. funduliforme B35</name>
    <dbReference type="NCBI Taxonomy" id="1226633"/>
    <lineage>
        <taxon>Bacteria</taxon>
        <taxon>Fusobacteriati</taxon>
        <taxon>Fusobacteriota</taxon>
        <taxon>Fusobacteriia</taxon>
        <taxon>Fusobacteriales</taxon>
        <taxon>Fusobacteriaceae</taxon>
        <taxon>Fusobacterium</taxon>
    </lineage>
</organism>
<accession>A0A017H4D9</accession>
<dbReference type="OrthoDB" id="9761532at2"/>
<evidence type="ECO:0000313" key="10">
    <source>
        <dbReference type="Proteomes" id="UP000031184"/>
    </source>
</evidence>
<evidence type="ECO:0000256" key="4">
    <source>
        <dbReference type="ARBA" id="ARBA00022723"/>
    </source>
</evidence>
<dbReference type="GO" id="GO:0008270">
    <property type="term" value="F:zinc ion binding"/>
    <property type="evidence" value="ECO:0007669"/>
    <property type="project" value="InterPro"/>
</dbReference>
<protein>
    <submittedName>
        <fullName evidence="9">Peptidase M20</fullName>
    </submittedName>
</protein>
<comment type="similarity">
    <text evidence="2">Belongs to the peptidase M20A family.</text>
</comment>
<evidence type="ECO:0000313" key="9">
    <source>
        <dbReference type="EMBL" id="KID48870.1"/>
    </source>
</evidence>
<dbReference type="PANTHER" id="PTHR43808:SF31">
    <property type="entry name" value="N-ACETYL-L-CITRULLINE DEACETYLASE"/>
    <property type="match status" value="1"/>
</dbReference>
<name>A0A017H4D9_9FUSO</name>
<evidence type="ECO:0000256" key="5">
    <source>
        <dbReference type="ARBA" id="ARBA00022801"/>
    </source>
</evidence>
<keyword evidence="7" id="KW-0224">Dipeptidase</keyword>
<dbReference type="GO" id="GO:0006508">
    <property type="term" value="P:proteolysis"/>
    <property type="evidence" value="ECO:0007669"/>
    <property type="project" value="UniProtKB-KW"/>
</dbReference>
<evidence type="ECO:0000256" key="6">
    <source>
        <dbReference type="ARBA" id="ARBA00022833"/>
    </source>
</evidence>
<evidence type="ECO:0000256" key="3">
    <source>
        <dbReference type="ARBA" id="ARBA00022670"/>
    </source>
</evidence>
<comment type="caution">
    <text evidence="9">The sequence shown here is derived from an EMBL/GenBank/DDBJ whole genome shotgun (WGS) entry which is preliminary data.</text>
</comment>
<dbReference type="PROSITE" id="PS00758">
    <property type="entry name" value="ARGE_DAPE_CPG2_1"/>
    <property type="match status" value="1"/>
</dbReference>
<dbReference type="GO" id="GO:0016805">
    <property type="term" value="F:dipeptidase activity"/>
    <property type="evidence" value="ECO:0007669"/>
    <property type="project" value="UniProtKB-KW"/>
</dbReference>
<dbReference type="PANTHER" id="PTHR43808">
    <property type="entry name" value="ACETYLORNITHINE DEACETYLASE"/>
    <property type="match status" value="1"/>
</dbReference>
<evidence type="ECO:0000256" key="8">
    <source>
        <dbReference type="ARBA" id="ARBA00023049"/>
    </source>
</evidence>
<dbReference type="Gene3D" id="3.30.70.360">
    <property type="match status" value="2"/>
</dbReference>
<dbReference type="AlphaFoldDB" id="A0A017H4D9"/>
<proteinExistence type="inferred from homology"/>
<dbReference type="GO" id="GO:0006526">
    <property type="term" value="P:L-arginine biosynthetic process"/>
    <property type="evidence" value="ECO:0007669"/>
    <property type="project" value="TreeGrafter"/>
</dbReference>
<dbReference type="Gene3D" id="3.40.630.10">
    <property type="entry name" value="Zn peptidases"/>
    <property type="match status" value="1"/>
</dbReference>
<dbReference type="PATRIC" id="fig|1226633.4.peg.1452"/>
<dbReference type="SUPFAM" id="SSF55031">
    <property type="entry name" value="Bacterial exopeptidase dimerisation domain"/>
    <property type="match status" value="1"/>
</dbReference>
<dbReference type="Proteomes" id="UP000031184">
    <property type="component" value="Unassembled WGS sequence"/>
</dbReference>
<keyword evidence="3" id="KW-0645">Protease</keyword>
<sequence length="452" mass="50451">MNLQREILKYKDDVVQGIQEMIRVPSVKSEALEGKPFGEGPANALHAFLEYAEKLGFHTENFDNYAGHIDMGEGEETLGILAHVDVVPVGEGWTYPPFSGTIADGKIFGRGTLDDKGPAMMCLYCMKALKDLKIPLRRKIRMIIGADEESGSACLKHYFQTLKMPHPDYAFTPDSSFPVTFAEKGAVRVKIVKKFKTLEEVMLRGGNAFNSVAEKVRANFPSALVSGLESKERVKVEEEDGISEVFVQGVAAHGAKPHLGVNAIQVLFDYLKDCEIHNEEFRELVELFEKYFKMETDGASFGVNFSDEESGNLSLNVGMISLEDNQLEICIDMRCPVLVDNQKVIDTMKPKVEAAGFDFVLYSNTKPLYFPKDSFLVKTLMEVYQEITGDYESEPVAIGGGTYAKQTTNAVAFGALLKSQKDLMHQKDEYLEIDKLDILLPIFIEAIYRLAK</sequence>
<keyword evidence="5" id="KW-0378">Hydrolase</keyword>
<gene>
    <name evidence="9" type="ORF">C095_07205</name>
</gene>
<dbReference type="GO" id="GO:0008237">
    <property type="term" value="F:metallopeptidase activity"/>
    <property type="evidence" value="ECO:0007669"/>
    <property type="project" value="UniProtKB-KW"/>
</dbReference>
<comment type="cofactor">
    <cofactor evidence="1">
        <name>Zn(2+)</name>
        <dbReference type="ChEBI" id="CHEBI:29105"/>
    </cofactor>
</comment>
<dbReference type="InterPro" id="IPR050072">
    <property type="entry name" value="Peptidase_M20A"/>
</dbReference>
<dbReference type="InterPro" id="IPR036264">
    <property type="entry name" value="Bact_exopeptidase_dim_dom"/>
</dbReference>
<dbReference type="NCBIfam" id="NF005591">
    <property type="entry name" value="PRK07318.1"/>
    <property type="match status" value="1"/>
</dbReference>
<dbReference type="InterPro" id="IPR002933">
    <property type="entry name" value="Peptidase_M20"/>
</dbReference>
<keyword evidence="8" id="KW-0482">Metalloprotease</keyword>